<dbReference type="GeneID" id="68296805"/>
<evidence type="ECO:0000313" key="1">
    <source>
        <dbReference type="EMBL" id="GIZ48157.1"/>
    </source>
</evidence>
<dbReference type="InterPro" id="IPR022085">
    <property type="entry name" value="OpdG"/>
</dbReference>
<dbReference type="InterPro" id="IPR053204">
    <property type="entry name" value="Oxopyrrolidines_Biosynth-assoc"/>
</dbReference>
<keyword evidence="2" id="KW-1185">Reference proteome</keyword>
<dbReference type="PANTHER" id="PTHR38797">
    <property type="entry name" value="NUCLEAR PORE COMPLEX PROTEIN NUP85-RELATED"/>
    <property type="match status" value="1"/>
</dbReference>
<protein>
    <submittedName>
        <fullName evidence="1">Uncharacterized protein</fullName>
    </submittedName>
</protein>
<dbReference type="Pfam" id="PF12311">
    <property type="entry name" value="DUF3632"/>
    <property type="match status" value="1"/>
</dbReference>
<comment type="caution">
    <text evidence="1">The sequence shown here is derived from an EMBL/GenBank/DDBJ whole genome shotgun (WGS) entry which is preliminary data.</text>
</comment>
<proteinExistence type="predicted"/>
<name>A0A9P3CV64_9PEZI</name>
<dbReference type="RefSeq" id="XP_044662644.1">
    <property type="nucleotide sequence ID" value="XM_044806709.1"/>
</dbReference>
<dbReference type="AlphaFoldDB" id="A0A9P3CV64"/>
<dbReference type="OrthoDB" id="3350591at2759"/>
<dbReference type="EMBL" id="BOLY01000007">
    <property type="protein sequence ID" value="GIZ48157.1"/>
    <property type="molecule type" value="Genomic_DNA"/>
</dbReference>
<gene>
    <name evidence="1" type="ORF">CKM354_001123000</name>
</gene>
<organism evidence="1 2">
    <name type="scientific">Cercospora kikuchii</name>
    <dbReference type="NCBI Taxonomy" id="84275"/>
    <lineage>
        <taxon>Eukaryota</taxon>
        <taxon>Fungi</taxon>
        <taxon>Dikarya</taxon>
        <taxon>Ascomycota</taxon>
        <taxon>Pezizomycotina</taxon>
        <taxon>Dothideomycetes</taxon>
        <taxon>Dothideomycetidae</taxon>
        <taxon>Mycosphaerellales</taxon>
        <taxon>Mycosphaerellaceae</taxon>
        <taxon>Cercospora</taxon>
    </lineage>
</organism>
<sequence length="303" mass="34832">MPLNEPDWIASDPSNHFIFNRLVTFLDETAASPERIEELVVDASIELSSAGTQQPTVDQYRTESRYLFAILLVVVQQLDPDAVQQDHLIRLVLKLRDSPVPTSVTQTIDQHDLDSEDMNRNLDNFIHVWGAFEFDAPLHPRLHDRPKNIDFETDRPPWRQQRGQYLSATSWANLNAFMAKLHTAAPDVEQLDLWGLFAMIEALEQPLSPAELEDAAPPAAYWIIYAGEELKQNDFPYAYYDNGPGTNRLPWSKGVLWDGQHAFNPARWEFWLQRFKAIAERPENSEEVRDVARRAFDFGSSLE</sequence>
<dbReference type="PANTHER" id="PTHR38797:SF4">
    <property type="entry name" value="NUCLEAR PORE COMPLEX PROTEIN NUP85"/>
    <property type="match status" value="1"/>
</dbReference>
<accession>A0A9P3CV64</accession>
<reference evidence="1 2" key="1">
    <citation type="submission" date="2021-01" db="EMBL/GenBank/DDBJ databases">
        <title>Cercospora kikuchii MAFF 305040 whole genome shotgun sequence.</title>
        <authorList>
            <person name="Kashiwa T."/>
            <person name="Suzuki T."/>
        </authorList>
    </citation>
    <scope>NUCLEOTIDE SEQUENCE [LARGE SCALE GENOMIC DNA]</scope>
    <source>
        <strain evidence="1 2">MAFF 305040</strain>
    </source>
</reference>
<dbReference type="Proteomes" id="UP000825890">
    <property type="component" value="Unassembled WGS sequence"/>
</dbReference>
<evidence type="ECO:0000313" key="2">
    <source>
        <dbReference type="Proteomes" id="UP000825890"/>
    </source>
</evidence>